<organism evidence="2 3">
    <name type="scientific">Candidatus Nitrosotalea okcheonensis</name>
    <dbReference type="NCBI Taxonomy" id="1903276"/>
    <lineage>
        <taxon>Archaea</taxon>
        <taxon>Nitrososphaerota</taxon>
        <taxon>Nitrososphaeria</taxon>
        <taxon>Nitrosotaleales</taxon>
        <taxon>Nitrosotaleaceae</taxon>
        <taxon>Nitrosotalea</taxon>
    </lineage>
</organism>
<gene>
    <name evidence="2" type="ORF">NCS_11127</name>
</gene>
<evidence type="ECO:0000256" key="1">
    <source>
        <dbReference type="SAM" id="Phobius"/>
    </source>
</evidence>
<dbReference type="AlphaFoldDB" id="A0A2H1FEY3"/>
<reference evidence="3" key="1">
    <citation type="submission" date="2017-03" db="EMBL/GenBank/DDBJ databases">
        <authorList>
            <person name="Herbold C."/>
        </authorList>
    </citation>
    <scope>NUCLEOTIDE SEQUENCE [LARGE SCALE GENOMIC DNA]</scope>
</reference>
<sequence length="177" mass="18924">MKKIYFSIIVGVALISMISSSYALQEVAGKITLQMKPGENQNFNWGLLSDSDNTTTVSLSASGNGSQFLSFPKTITLPPHQVVTVSVTATVPSNYNGQMELTPYLFATQAGQSGGPTILNVQVMKIVTLNINETQNTPTTSHAVGAVPEFPFAIPVLIIAIMSLIVIHRLKSSSVKI</sequence>
<dbReference type="RefSeq" id="WP_157927312.1">
    <property type="nucleotide sequence ID" value="NZ_LT841358.1"/>
</dbReference>
<keyword evidence="3" id="KW-1185">Reference proteome</keyword>
<feature type="transmembrane region" description="Helical" evidence="1">
    <location>
        <begin position="150"/>
        <end position="167"/>
    </location>
</feature>
<accession>A0A2H1FEY3</accession>
<evidence type="ECO:0000313" key="3">
    <source>
        <dbReference type="Proteomes" id="UP000230607"/>
    </source>
</evidence>
<keyword evidence="1" id="KW-1133">Transmembrane helix</keyword>
<proteinExistence type="predicted"/>
<dbReference type="EMBL" id="LT841358">
    <property type="protein sequence ID" value="SMH71320.1"/>
    <property type="molecule type" value="Genomic_DNA"/>
</dbReference>
<dbReference type="Proteomes" id="UP000230607">
    <property type="component" value="Chromosome 1"/>
</dbReference>
<keyword evidence="1" id="KW-0472">Membrane</keyword>
<protein>
    <submittedName>
        <fullName evidence="2">Uncharacterized protein</fullName>
    </submittedName>
</protein>
<evidence type="ECO:0000313" key="2">
    <source>
        <dbReference type="EMBL" id="SMH71320.1"/>
    </source>
</evidence>
<keyword evidence="1" id="KW-0812">Transmembrane</keyword>
<name>A0A2H1FEY3_9ARCH</name>